<name>A0ABQ7E8D6_BRACR</name>
<reference evidence="7 8" key="1">
    <citation type="journal article" date="2020" name="BMC Genomics">
        <title>Intraspecific diversification of the crop wild relative Brassica cretica Lam. using demographic model selection.</title>
        <authorList>
            <person name="Kioukis A."/>
            <person name="Michalopoulou V.A."/>
            <person name="Briers L."/>
            <person name="Pirintsos S."/>
            <person name="Studholme D.J."/>
            <person name="Pavlidis P."/>
            <person name="Sarris P.F."/>
        </authorList>
    </citation>
    <scope>NUCLEOTIDE SEQUENCE [LARGE SCALE GENOMIC DNA]</scope>
    <source>
        <strain evidence="8">cv. PFS-1207/04</strain>
    </source>
</reference>
<dbReference type="InterPro" id="IPR011009">
    <property type="entry name" value="Kinase-like_dom_sf"/>
</dbReference>
<evidence type="ECO:0008006" key="9">
    <source>
        <dbReference type="Google" id="ProtNLM"/>
    </source>
</evidence>
<evidence type="ECO:0000256" key="4">
    <source>
        <dbReference type="ARBA" id="ARBA00022777"/>
    </source>
</evidence>
<evidence type="ECO:0000313" key="8">
    <source>
        <dbReference type="Proteomes" id="UP000266723"/>
    </source>
</evidence>
<gene>
    <name evidence="7" type="ORF">DY000_02026913</name>
</gene>
<dbReference type="Gene3D" id="3.30.200.20">
    <property type="entry name" value="Phosphorylase Kinase, domain 1"/>
    <property type="match status" value="1"/>
</dbReference>
<feature type="region of interest" description="Disordered" evidence="6">
    <location>
        <begin position="94"/>
        <end position="125"/>
    </location>
</feature>
<dbReference type="SUPFAM" id="SSF56112">
    <property type="entry name" value="Protein kinase-like (PK-like)"/>
    <property type="match status" value="1"/>
</dbReference>
<sequence length="125" mass="13950">MPIRGSFFGVTRQGTFLNGTEVAVKRLSKSSGQGETEFKNEVVVVAKLQHRNLAWRLWTNKSELDLVDPVIVDNCQMREVVRCIHIVPQQPGFVTQTRPKKDLPDSNQSTMTKSGIWSVGDASGH</sequence>
<accession>A0ABQ7E8D6</accession>
<evidence type="ECO:0000256" key="1">
    <source>
        <dbReference type="ARBA" id="ARBA00022527"/>
    </source>
</evidence>
<evidence type="ECO:0000256" key="6">
    <source>
        <dbReference type="SAM" id="MobiDB-lite"/>
    </source>
</evidence>
<keyword evidence="4" id="KW-0418">Kinase</keyword>
<keyword evidence="3" id="KW-0547">Nucleotide-binding</keyword>
<proteinExistence type="predicted"/>
<keyword evidence="8" id="KW-1185">Reference proteome</keyword>
<feature type="compositionally biased region" description="Polar residues" evidence="6">
    <location>
        <begin position="105"/>
        <end position="115"/>
    </location>
</feature>
<protein>
    <recommendedName>
        <fullName evidence="9">Serine-threonine/tyrosine-protein kinase catalytic domain-containing protein</fullName>
    </recommendedName>
</protein>
<dbReference type="EMBL" id="QGKV02000299">
    <property type="protein sequence ID" value="KAF3593077.1"/>
    <property type="molecule type" value="Genomic_DNA"/>
</dbReference>
<keyword evidence="1" id="KW-0723">Serine/threonine-protein kinase</keyword>
<keyword evidence="5" id="KW-0067">ATP-binding</keyword>
<keyword evidence="2" id="KW-0808">Transferase</keyword>
<dbReference type="Proteomes" id="UP000266723">
    <property type="component" value="Unassembled WGS sequence"/>
</dbReference>
<evidence type="ECO:0000313" key="7">
    <source>
        <dbReference type="EMBL" id="KAF3593077.1"/>
    </source>
</evidence>
<evidence type="ECO:0000256" key="2">
    <source>
        <dbReference type="ARBA" id="ARBA00022679"/>
    </source>
</evidence>
<evidence type="ECO:0000256" key="5">
    <source>
        <dbReference type="ARBA" id="ARBA00022840"/>
    </source>
</evidence>
<organism evidence="7 8">
    <name type="scientific">Brassica cretica</name>
    <name type="common">Mustard</name>
    <dbReference type="NCBI Taxonomy" id="69181"/>
    <lineage>
        <taxon>Eukaryota</taxon>
        <taxon>Viridiplantae</taxon>
        <taxon>Streptophyta</taxon>
        <taxon>Embryophyta</taxon>
        <taxon>Tracheophyta</taxon>
        <taxon>Spermatophyta</taxon>
        <taxon>Magnoliopsida</taxon>
        <taxon>eudicotyledons</taxon>
        <taxon>Gunneridae</taxon>
        <taxon>Pentapetalae</taxon>
        <taxon>rosids</taxon>
        <taxon>malvids</taxon>
        <taxon>Brassicales</taxon>
        <taxon>Brassicaceae</taxon>
        <taxon>Brassiceae</taxon>
        <taxon>Brassica</taxon>
    </lineage>
</organism>
<evidence type="ECO:0000256" key="3">
    <source>
        <dbReference type="ARBA" id="ARBA00022741"/>
    </source>
</evidence>
<comment type="caution">
    <text evidence="7">The sequence shown here is derived from an EMBL/GenBank/DDBJ whole genome shotgun (WGS) entry which is preliminary data.</text>
</comment>
<dbReference type="PANTHER" id="PTHR27002:SF799">
    <property type="entry name" value="CYSTEINE-RICH RECEPTOR-LIKE PROTEIN KINASE 10"/>
    <property type="match status" value="1"/>
</dbReference>
<dbReference type="PANTHER" id="PTHR27002">
    <property type="entry name" value="RECEPTOR-LIKE SERINE/THREONINE-PROTEIN KINASE SD1-8"/>
    <property type="match status" value="1"/>
</dbReference>